<evidence type="ECO:0000256" key="2">
    <source>
        <dbReference type="ARBA" id="ARBA00022448"/>
    </source>
</evidence>
<dbReference type="Proteomes" id="UP001058003">
    <property type="component" value="Chromosome"/>
</dbReference>
<evidence type="ECO:0000256" key="3">
    <source>
        <dbReference type="ARBA" id="ARBA00022475"/>
    </source>
</evidence>
<keyword evidence="5 9" id="KW-1133">Transmembrane helix</keyword>
<evidence type="ECO:0000256" key="1">
    <source>
        <dbReference type="ARBA" id="ARBA00004141"/>
    </source>
</evidence>
<comment type="similarity">
    <text evidence="9">Belongs to the MscL family.</text>
</comment>
<evidence type="ECO:0000256" key="6">
    <source>
        <dbReference type="ARBA" id="ARBA00023065"/>
    </source>
</evidence>
<dbReference type="PRINTS" id="PR01264">
    <property type="entry name" value="MECHCHANNEL"/>
</dbReference>
<evidence type="ECO:0000256" key="4">
    <source>
        <dbReference type="ARBA" id="ARBA00022692"/>
    </source>
</evidence>
<dbReference type="Gene3D" id="1.10.1200.120">
    <property type="entry name" value="Large-conductance mechanosensitive channel, MscL, domain 1"/>
    <property type="match status" value="1"/>
</dbReference>
<protein>
    <recommendedName>
        <fullName evidence="9">Large-conductance mechanosensitive channel</fullName>
    </recommendedName>
</protein>
<dbReference type="OrthoDB" id="9810350at2"/>
<keyword evidence="2 9" id="KW-0813">Transport</keyword>
<dbReference type="EMBL" id="CP073767">
    <property type="protein sequence ID" value="UWZ56218.1"/>
    <property type="molecule type" value="Genomic_DNA"/>
</dbReference>
<dbReference type="HAMAP" id="MF_00115">
    <property type="entry name" value="MscL"/>
    <property type="match status" value="1"/>
</dbReference>
<feature type="region of interest" description="Disordered" evidence="10">
    <location>
        <begin position="127"/>
        <end position="153"/>
    </location>
</feature>
<dbReference type="AlphaFoldDB" id="A0A9Q9INJ8"/>
<sequence>MLKGFKDFISRGNVIELAVAVVIGAAFNDVVKAFTDGFLQPLIKLTGGIGVDDKNQGLPIGSQFLAWPAFLNSVIGFLLTAATVYFLVVLPMNKLAERRKRGIEPEPAAPAEDIRLLTEIRDLLATGTVNRPTDRPVDPVGGAHAAPVKPSDT</sequence>
<dbReference type="GO" id="GO:0008381">
    <property type="term" value="F:mechanosensitive monoatomic ion channel activity"/>
    <property type="evidence" value="ECO:0007669"/>
    <property type="project" value="UniProtKB-UniRule"/>
</dbReference>
<comment type="subcellular location">
    <subcellularLocation>
        <location evidence="9">Cell membrane</location>
        <topology evidence="9">Multi-pass membrane protein</topology>
    </subcellularLocation>
    <subcellularLocation>
        <location evidence="1">Membrane</location>
        <topology evidence="1">Multi-pass membrane protein</topology>
    </subcellularLocation>
</comment>
<dbReference type="RefSeq" id="WP_052386334.1">
    <property type="nucleotide sequence ID" value="NZ_CP073767.1"/>
</dbReference>
<keyword evidence="6 9" id="KW-0406">Ion transport</keyword>
<gene>
    <name evidence="9 11" type="primary">mscL</name>
    <name evidence="11" type="ORF">Daura_08580</name>
</gene>
<feature type="transmembrane region" description="Helical" evidence="9">
    <location>
        <begin position="64"/>
        <end position="90"/>
    </location>
</feature>
<feature type="transmembrane region" description="Helical" evidence="9">
    <location>
        <begin position="12"/>
        <end position="31"/>
    </location>
</feature>
<keyword evidence="3 9" id="KW-1003">Cell membrane</keyword>
<name>A0A9Q9INJ8_9ACTN</name>
<comment type="function">
    <text evidence="9">Channel that opens in response to stretch forces in the membrane lipid bilayer. May participate in the regulation of osmotic pressure changes within the cell.</text>
</comment>
<dbReference type="PANTHER" id="PTHR30266:SF2">
    <property type="entry name" value="LARGE-CONDUCTANCE MECHANOSENSITIVE CHANNEL"/>
    <property type="match status" value="1"/>
</dbReference>
<dbReference type="InterPro" id="IPR037673">
    <property type="entry name" value="MSC/AndL"/>
</dbReference>
<evidence type="ECO:0000313" key="11">
    <source>
        <dbReference type="EMBL" id="UWZ56218.1"/>
    </source>
</evidence>
<evidence type="ECO:0000256" key="8">
    <source>
        <dbReference type="ARBA" id="ARBA00023303"/>
    </source>
</evidence>
<keyword evidence="7 9" id="KW-0472">Membrane</keyword>
<keyword evidence="8 9" id="KW-0407">Ion channel</keyword>
<keyword evidence="4 9" id="KW-0812">Transmembrane</keyword>
<dbReference type="InterPro" id="IPR036019">
    <property type="entry name" value="MscL_channel"/>
</dbReference>
<dbReference type="NCBIfam" id="TIGR00220">
    <property type="entry name" value="mscL"/>
    <property type="match status" value="1"/>
</dbReference>
<dbReference type="KEGG" id="daur:Daura_08580"/>
<comment type="subunit">
    <text evidence="9">Homopentamer.</text>
</comment>
<evidence type="ECO:0000256" key="9">
    <source>
        <dbReference type="HAMAP-Rule" id="MF_00115"/>
    </source>
</evidence>
<proteinExistence type="inferred from homology"/>
<evidence type="ECO:0000313" key="12">
    <source>
        <dbReference type="Proteomes" id="UP001058003"/>
    </source>
</evidence>
<reference evidence="11" key="1">
    <citation type="submission" date="2021-04" db="EMBL/GenBank/DDBJ databases">
        <title>Dactylosporangium aurantiacum NRRL B-8018 full assembly.</title>
        <authorList>
            <person name="Hartkoorn R.C."/>
            <person name="Beaudoing E."/>
            <person name="Hot D."/>
        </authorList>
    </citation>
    <scope>NUCLEOTIDE SEQUENCE</scope>
    <source>
        <strain evidence="11">NRRL B-8018</strain>
    </source>
</reference>
<accession>A0A9Q9INJ8</accession>
<evidence type="ECO:0000256" key="10">
    <source>
        <dbReference type="SAM" id="MobiDB-lite"/>
    </source>
</evidence>
<organism evidence="11 12">
    <name type="scientific">Dactylosporangium aurantiacum</name>
    <dbReference type="NCBI Taxonomy" id="35754"/>
    <lineage>
        <taxon>Bacteria</taxon>
        <taxon>Bacillati</taxon>
        <taxon>Actinomycetota</taxon>
        <taxon>Actinomycetes</taxon>
        <taxon>Micromonosporales</taxon>
        <taxon>Micromonosporaceae</taxon>
        <taxon>Dactylosporangium</taxon>
    </lineage>
</organism>
<evidence type="ECO:0000256" key="7">
    <source>
        <dbReference type="ARBA" id="ARBA00023136"/>
    </source>
</evidence>
<keyword evidence="12" id="KW-1185">Reference proteome</keyword>
<dbReference type="InterPro" id="IPR001185">
    <property type="entry name" value="MS_channel"/>
</dbReference>
<dbReference type="GO" id="GO:0005886">
    <property type="term" value="C:plasma membrane"/>
    <property type="evidence" value="ECO:0007669"/>
    <property type="project" value="UniProtKB-SubCell"/>
</dbReference>
<dbReference type="Pfam" id="PF01741">
    <property type="entry name" value="MscL"/>
    <property type="match status" value="1"/>
</dbReference>
<dbReference type="SUPFAM" id="SSF81330">
    <property type="entry name" value="Gated mechanosensitive channel"/>
    <property type="match status" value="1"/>
</dbReference>
<evidence type="ECO:0000256" key="5">
    <source>
        <dbReference type="ARBA" id="ARBA00022989"/>
    </source>
</evidence>
<dbReference type="PANTHER" id="PTHR30266">
    <property type="entry name" value="MECHANOSENSITIVE CHANNEL MSCL"/>
    <property type="match status" value="1"/>
</dbReference>